<sequence>MKKTWLRNIGLGILSIFLFTWFLPSVASADAVVGETVVTLGQDLTQQERQAILNEMNVSNDVKIIEVTNAEEHQYLGKYLSKATIGSRALSSAKITLTDAGSGIKVQTHNITTITNTMYANALITAGVKDADVYVTAPKPVSGTAGLTGILKAFEAATGTKISEEQKQVANEEIVRTAELAKQIGSEKATEFMLRLKEEVAKQQPQTPEEFRDIVINVAGDLNINLTNQQITQLTQFTQNLSNLNINWDNVTNQLKNFQDQFQQVLNSKEAEGFFAMLVEWFTQLIEWIKSLFR</sequence>
<gene>
    <name evidence="1" type="ORF">JQC72_06205</name>
</gene>
<evidence type="ECO:0000313" key="2">
    <source>
        <dbReference type="Proteomes" id="UP001177120"/>
    </source>
</evidence>
<dbReference type="EMBL" id="JAFHAP010000006">
    <property type="protein sequence ID" value="MBN2909114.1"/>
    <property type="molecule type" value="Genomic_DNA"/>
</dbReference>
<protein>
    <submittedName>
        <fullName evidence="1">DUF1002 domain-containing protein</fullName>
    </submittedName>
</protein>
<organism evidence="1 2">
    <name type="scientific">Polycladomyces zharkentensis</name>
    <dbReference type="NCBI Taxonomy" id="2807616"/>
    <lineage>
        <taxon>Bacteria</taxon>
        <taxon>Bacillati</taxon>
        <taxon>Bacillota</taxon>
        <taxon>Bacilli</taxon>
        <taxon>Bacillales</taxon>
        <taxon>Thermoactinomycetaceae</taxon>
        <taxon>Polycladomyces</taxon>
    </lineage>
</organism>
<comment type="caution">
    <text evidence="1">The sequence shown here is derived from an EMBL/GenBank/DDBJ whole genome shotgun (WGS) entry which is preliminary data.</text>
</comment>
<proteinExistence type="predicted"/>
<name>A0ABS2WHV9_9BACL</name>
<reference evidence="1" key="1">
    <citation type="journal article" date="2024" name="Int. J. Syst. Evol. Microbiol.">
        <title>Polycladomyces zharkentensis sp. nov., a novel thermophilic cellulose- and starch-degrading member of the Bacillota from a geothermal aquifer in Kazakhstan.</title>
        <authorList>
            <person name="Mashzhan A."/>
            <person name="Kistaubayeva A."/>
            <person name="Javier-Lopez R."/>
            <person name="Bissenova U."/>
            <person name="Bissenbay A."/>
            <person name="Birkeland N.K."/>
        </authorList>
    </citation>
    <scope>NUCLEOTIDE SEQUENCE</scope>
    <source>
        <strain evidence="1">ZKZ2T</strain>
    </source>
</reference>
<dbReference type="Pfam" id="PF06207">
    <property type="entry name" value="DUF1002"/>
    <property type="match status" value="1"/>
</dbReference>
<dbReference type="InterPro" id="IPR009343">
    <property type="entry name" value="DUF1002"/>
</dbReference>
<evidence type="ECO:0000313" key="1">
    <source>
        <dbReference type="EMBL" id="MBN2909114.1"/>
    </source>
</evidence>
<accession>A0ABS2WHV9</accession>
<dbReference type="RefSeq" id="WP_205493818.1">
    <property type="nucleotide sequence ID" value="NZ_JAFHAP010000006.1"/>
</dbReference>
<dbReference type="Proteomes" id="UP001177120">
    <property type="component" value="Unassembled WGS sequence"/>
</dbReference>
<keyword evidence="2" id="KW-1185">Reference proteome</keyword>